<keyword evidence="5" id="KW-0808">Transferase</keyword>
<dbReference type="InterPro" id="IPR013105">
    <property type="entry name" value="TPR_2"/>
</dbReference>
<feature type="repeat" description="TPR" evidence="8">
    <location>
        <begin position="151"/>
        <end position="184"/>
    </location>
</feature>
<comment type="similarity">
    <text evidence="2">Belongs to the glycosyltransferase 41 family. O-GlcNAc transferase subfamily.</text>
</comment>
<feature type="region of interest" description="Disordered" evidence="9">
    <location>
        <begin position="13"/>
        <end position="46"/>
    </location>
</feature>
<accession>A0A6N8EDG0</accession>
<keyword evidence="4" id="KW-0328">Glycosyltransferase</keyword>
<dbReference type="Pfam" id="PF07721">
    <property type="entry name" value="TPR_4"/>
    <property type="match status" value="1"/>
</dbReference>
<feature type="compositionally biased region" description="Basic and acidic residues" evidence="9">
    <location>
        <begin position="16"/>
        <end position="43"/>
    </location>
</feature>
<dbReference type="AlphaFoldDB" id="A0A6N8EDG0"/>
<evidence type="ECO:0000313" key="12">
    <source>
        <dbReference type="Proteomes" id="UP000434044"/>
    </source>
</evidence>
<feature type="repeat" description="TPR" evidence="8">
    <location>
        <begin position="355"/>
        <end position="388"/>
    </location>
</feature>
<dbReference type="PANTHER" id="PTHR44835">
    <property type="entry name" value="UDP-N-ACETYLGLUCOSAMINE--PEPTIDE N-ACETYLGLUCOSAMINYLTRANSFERASE SPINDLY-RELATED"/>
    <property type="match status" value="1"/>
</dbReference>
<organism evidence="11 12">
    <name type="scientific">Allochromatium palmeri</name>
    <dbReference type="NCBI Taxonomy" id="231048"/>
    <lineage>
        <taxon>Bacteria</taxon>
        <taxon>Pseudomonadati</taxon>
        <taxon>Pseudomonadota</taxon>
        <taxon>Gammaproteobacteria</taxon>
        <taxon>Chromatiales</taxon>
        <taxon>Chromatiaceae</taxon>
        <taxon>Allochromatium</taxon>
    </lineage>
</organism>
<evidence type="ECO:0000256" key="5">
    <source>
        <dbReference type="ARBA" id="ARBA00022679"/>
    </source>
</evidence>
<evidence type="ECO:0000256" key="3">
    <source>
        <dbReference type="ARBA" id="ARBA00011970"/>
    </source>
</evidence>
<feature type="repeat" description="TPR" evidence="8">
    <location>
        <begin position="287"/>
        <end position="320"/>
    </location>
</feature>
<dbReference type="InterPro" id="IPR011990">
    <property type="entry name" value="TPR-like_helical_dom_sf"/>
</dbReference>
<feature type="repeat" description="TPR" evidence="8">
    <location>
        <begin position="219"/>
        <end position="252"/>
    </location>
</feature>
<dbReference type="PANTHER" id="PTHR44835:SF1">
    <property type="entry name" value="PROTEIN O-GLCNAC TRANSFERASE"/>
    <property type="match status" value="1"/>
</dbReference>
<evidence type="ECO:0000256" key="6">
    <source>
        <dbReference type="ARBA" id="ARBA00022737"/>
    </source>
</evidence>
<feature type="repeat" description="TPR" evidence="8">
    <location>
        <begin position="185"/>
        <end position="218"/>
    </location>
</feature>
<dbReference type="InterPro" id="IPR051939">
    <property type="entry name" value="Glycosyltr_41/O-GlcNAc_trsf"/>
</dbReference>
<dbReference type="OrthoDB" id="7058953at2"/>
<dbReference type="GO" id="GO:0042802">
    <property type="term" value="F:identical protein binding"/>
    <property type="evidence" value="ECO:0007669"/>
    <property type="project" value="InterPro"/>
</dbReference>
<dbReference type="EMBL" id="WNKT01000008">
    <property type="protein sequence ID" value="MTW20636.1"/>
    <property type="molecule type" value="Genomic_DNA"/>
</dbReference>
<keyword evidence="6" id="KW-0677">Repeat</keyword>
<proteinExistence type="inferred from homology"/>
<evidence type="ECO:0000256" key="4">
    <source>
        <dbReference type="ARBA" id="ARBA00022676"/>
    </source>
</evidence>
<dbReference type="Gene3D" id="1.25.40.10">
    <property type="entry name" value="Tetratricopeptide repeat domain"/>
    <property type="match status" value="6"/>
</dbReference>
<feature type="domain" description="O-GlcNAc transferase C-terminal" evidence="10">
    <location>
        <begin position="561"/>
        <end position="715"/>
    </location>
</feature>
<dbReference type="InterPro" id="IPR011717">
    <property type="entry name" value="TPR-4"/>
</dbReference>
<evidence type="ECO:0000256" key="8">
    <source>
        <dbReference type="PROSITE-ProRule" id="PRU00339"/>
    </source>
</evidence>
<dbReference type="Pfam" id="PF13844">
    <property type="entry name" value="Glyco_transf_41"/>
    <property type="match status" value="2"/>
</dbReference>
<evidence type="ECO:0000256" key="2">
    <source>
        <dbReference type="ARBA" id="ARBA00005386"/>
    </source>
</evidence>
<name>A0A6N8EDG0_9GAMM</name>
<dbReference type="GO" id="GO:0097363">
    <property type="term" value="F:protein O-acetylglucosaminyltransferase activity"/>
    <property type="evidence" value="ECO:0007669"/>
    <property type="project" value="UniProtKB-EC"/>
</dbReference>
<evidence type="ECO:0000313" key="11">
    <source>
        <dbReference type="EMBL" id="MTW20636.1"/>
    </source>
</evidence>
<comment type="pathway">
    <text evidence="1">Protein modification; protein glycosylation.</text>
</comment>
<feature type="repeat" description="TPR" evidence="8">
    <location>
        <begin position="321"/>
        <end position="354"/>
    </location>
</feature>
<reference evidence="11 12" key="1">
    <citation type="submission" date="2019-11" db="EMBL/GenBank/DDBJ databases">
        <title>Whole-genome sequence of the anaerobic purple sulfur bacterium Allochromatium palmeri DSM 15591.</title>
        <authorList>
            <person name="Kyndt J.A."/>
            <person name="Meyer T.E."/>
        </authorList>
    </citation>
    <scope>NUCLEOTIDE SEQUENCE [LARGE SCALE GENOMIC DNA]</scope>
    <source>
        <strain evidence="11 12">DSM 15591</strain>
    </source>
</reference>
<dbReference type="Gene3D" id="3.40.50.11380">
    <property type="match status" value="1"/>
</dbReference>
<dbReference type="InterPro" id="IPR029489">
    <property type="entry name" value="OGT/SEC/SPY_C"/>
</dbReference>
<feature type="repeat" description="TPR" evidence="8">
    <location>
        <begin position="253"/>
        <end position="286"/>
    </location>
</feature>
<sequence length="948" mass="105070">MWQHWCVGAETTDSTIGHETHPSPLVEHQDKAGKRRPTSDSRRTITTASLDEQQAVIALYEARRLKDAQVVAQRLTIHHPDDAFGWKVLGITQLECGQIQDSLSAFERSLALDPADAACLNSLGNALKMLGRLDEALDHYQHALAISPTFVEAHNNLGSTLQSLGRFDEALACLEQAVALNADFAEAWHNMANVLCDLGRHEDALDGFRRAIRLKPHLSGVEYGMGIALHALGHLDEALASFMRASQREPDSVDVLNHLGNLLRELGRHDEAIAYYRQALALAPEDALLHNNLGSVLRTLGHLDEALAHHLQALNINPQFAEAFNDTGLAMQDLGRLDEAETHYRQALVLNPDLAEAHGNLGNLWQEFGRFEEALACYLRVIAIKPHSPDAYNSMGLALMALGRLEEARACFEKALAIKPDHVYARIDLGNVLQHQGRLDDALACLDQALSLKPDQAVGWNNRGNVFRDLGRLDEALSSFNQAQHVKPNEAATLINRGNVLASLGRLDDALVDYASALAIDPNAAMALTNWLFALNYHPDKSAEDIFATYQDYDRRFGEPHRASWQAHANDRDPVRRLRIGYVSPDFRSHSSRHFLEPLLAHHDKSQVEVTAYAELSREDAVTVRYRRYIDHWVSTRGLSDADLAARIRADGIDILIDVAGHTANNRLGIFARRPAPVSVSWMGYGYTTGLSAIDYFLCDPVMVPEGSEHLFSEQPWRIDVPSLVYRPAEGMGEVGPLPALGRGYLAFGTLTRSVRINHRTIRVWSAILQQVPGSRLVVNSKDFTTTAMQQMLAERFAAHGIGPERLEIGCHSPPWDVLRGIDIGLDCFPHNSGTTLIESLYMGVPFVTLAERPSVGRIGSLMLAGAGHPEWIADSEDDYIAKAVALASDMERLATIRASLRDELERGPWRDEAGFARRVERAYREMWRRWCGIAPGPDGAFAPFGTF</sequence>
<feature type="repeat" description="TPR" evidence="8">
    <location>
        <begin position="491"/>
        <end position="524"/>
    </location>
</feature>
<dbReference type="PROSITE" id="PS50005">
    <property type="entry name" value="TPR"/>
    <property type="match status" value="13"/>
</dbReference>
<feature type="repeat" description="TPR" evidence="8">
    <location>
        <begin position="423"/>
        <end position="456"/>
    </location>
</feature>
<dbReference type="Pfam" id="PF13432">
    <property type="entry name" value="TPR_16"/>
    <property type="match status" value="2"/>
</dbReference>
<dbReference type="SMART" id="SM00028">
    <property type="entry name" value="TPR"/>
    <property type="match status" value="13"/>
</dbReference>
<dbReference type="Pfam" id="PF14559">
    <property type="entry name" value="TPR_19"/>
    <property type="match status" value="1"/>
</dbReference>
<evidence type="ECO:0000256" key="9">
    <source>
        <dbReference type="SAM" id="MobiDB-lite"/>
    </source>
</evidence>
<keyword evidence="12" id="KW-1185">Reference proteome</keyword>
<dbReference type="PROSITE" id="PS50293">
    <property type="entry name" value="TPR_REGION"/>
    <property type="match status" value="5"/>
</dbReference>
<evidence type="ECO:0000256" key="7">
    <source>
        <dbReference type="ARBA" id="ARBA00022803"/>
    </source>
</evidence>
<dbReference type="SUPFAM" id="SSF48452">
    <property type="entry name" value="TPR-like"/>
    <property type="match status" value="2"/>
</dbReference>
<feature type="repeat" description="TPR" evidence="8">
    <location>
        <begin position="83"/>
        <end position="116"/>
    </location>
</feature>
<feature type="repeat" description="TPR" evidence="8">
    <location>
        <begin position="117"/>
        <end position="150"/>
    </location>
</feature>
<dbReference type="Pfam" id="PF13424">
    <property type="entry name" value="TPR_12"/>
    <property type="match status" value="1"/>
</dbReference>
<dbReference type="EC" id="2.4.1.255" evidence="3"/>
<protein>
    <recommendedName>
        <fullName evidence="3">protein O-GlcNAc transferase</fullName>
        <ecNumber evidence="3">2.4.1.255</ecNumber>
    </recommendedName>
</protein>
<dbReference type="Pfam" id="PF07719">
    <property type="entry name" value="TPR_2"/>
    <property type="match status" value="1"/>
</dbReference>
<keyword evidence="7 8" id="KW-0802">TPR repeat</keyword>
<dbReference type="InterPro" id="IPR019734">
    <property type="entry name" value="TPR_rpt"/>
</dbReference>
<feature type="repeat" description="TPR" evidence="8">
    <location>
        <begin position="389"/>
        <end position="422"/>
    </location>
</feature>
<dbReference type="Pfam" id="PF13414">
    <property type="entry name" value="TPR_11"/>
    <property type="match status" value="1"/>
</dbReference>
<dbReference type="Proteomes" id="UP000434044">
    <property type="component" value="Unassembled WGS sequence"/>
</dbReference>
<comment type="caution">
    <text evidence="11">The sequence shown here is derived from an EMBL/GenBank/DDBJ whole genome shotgun (WGS) entry which is preliminary data.</text>
</comment>
<dbReference type="Gene3D" id="3.40.50.2000">
    <property type="entry name" value="Glycogen Phosphorylase B"/>
    <property type="match status" value="1"/>
</dbReference>
<gene>
    <name evidence="11" type="ORF">GJ668_05935</name>
</gene>
<evidence type="ECO:0000259" key="10">
    <source>
        <dbReference type="Pfam" id="PF13844"/>
    </source>
</evidence>
<evidence type="ECO:0000256" key="1">
    <source>
        <dbReference type="ARBA" id="ARBA00004922"/>
    </source>
</evidence>
<feature type="repeat" description="TPR" evidence="8">
    <location>
        <begin position="457"/>
        <end position="490"/>
    </location>
</feature>
<feature type="domain" description="O-GlcNAc transferase C-terminal" evidence="10">
    <location>
        <begin position="754"/>
        <end position="902"/>
    </location>
</feature>